<dbReference type="AlphaFoldDB" id="A0A7X0EE10"/>
<evidence type="ECO:0000313" key="2">
    <source>
        <dbReference type="Proteomes" id="UP000539175"/>
    </source>
</evidence>
<evidence type="ECO:0008006" key="3">
    <source>
        <dbReference type="Google" id="ProtNLM"/>
    </source>
</evidence>
<reference evidence="1 2" key="1">
    <citation type="submission" date="2020-08" db="EMBL/GenBank/DDBJ databases">
        <title>Genomic Encyclopedia of Type Strains, Phase IV (KMG-IV): sequencing the most valuable type-strain genomes for metagenomic binning, comparative biology and taxonomic classification.</title>
        <authorList>
            <person name="Goeker M."/>
        </authorList>
    </citation>
    <scope>NUCLEOTIDE SEQUENCE [LARGE SCALE GENOMIC DNA]</scope>
    <source>
        <strain evidence="1 2">DSM 22198</strain>
    </source>
</reference>
<dbReference type="InterPro" id="IPR023606">
    <property type="entry name" value="CoA-Trfase_III_dom_1_sf"/>
</dbReference>
<organism evidence="1 2">
    <name type="scientific">Nitrospirillum iridis</name>
    <dbReference type="NCBI Taxonomy" id="765888"/>
    <lineage>
        <taxon>Bacteria</taxon>
        <taxon>Pseudomonadati</taxon>
        <taxon>Pseudomonadota</taxon>
        <taxon>Alphaproteobacteria</taxon>
        <taxon>Rhodospirillales</taxon>
        <taxon>Azospirillaceae</taxon>
        <taxon>Nitrospirillum</taxon>
    </lineage>
</organism>
<keyword evidence="2" id="KW-1185">Reference proteome</keyword>
<dbReference type="Gene3D" id="3.40.50.10540">
    <property type="entry name" value="Crotonobetainyl-coa:carnitine coa-transferase, domain 1"/>
    <property type="match status" value="1"/>
</dbReference>
<protein>
    <recommendedName>
        <fullName evidence="3">CoA transferase</fullName>
    </recommendedName>
</protein>
<accession>A0A7X0EE10</accession>
<dbReference type="PANTHER" id="PTHR48228:SF4">
    <property type="entry name" value="BLR3030 PROTEIN"/>
    <property type="match status" value="1"/>
</dbReference>
<dbReference type="Proteomes" id="UP000539175">
    <property type="component" value="Unassembled WGS sequence"/>
</dbReference>
<dbReference type="GO" id="GO:0003824">
    <property type="term" value="F:catalytic activity"/>
    <property type="evidence" value="ECO:0007669"/>
    <property type="project" value="InterPro"/>
</dbReference>
<evidence type="ECO:0000313" key="1">
    <source>
        <dbReference type="EMBL" id="MBB6253363.1"/>
    </source>
</evidence>
<gene>
    <name evidence="1" type="ORF">FHS74_003932</name>
</gene>
<proteinExistence type="predicted"/>
<dbReference type="SUPFAM" id="SSF89796">
    <property type="entry name" value="CoA-transferase family III (CaiB/BaiF)"/>
    <property type="match status" value="1"/>
</dbReference>
<dbReference type="InterPro" id="IPR050509">
    <property type="entry name" value="CoA-transferase_III"/>
</dbReference>
<sequence>MMPILRSVLAELTGQLAQAGGPTIEPDQLLRRDVCLGLGLPGRWSPNRRCRLVATRDGWLAVNLARAADVDTVPAWLETVPDMDPWTAVDSVLPTRATTDLLARAILLHLPVTRVGEAMADWPVLRHARPRAAGTFKVVDLSALWAGPLAGGLLAAAGADVVKVESSARPDPTSQRTPVLDRWLNGGKRRVHLALASRAVQGLIDEADVLITAGRPHALARAGLTPERLFSANPGLLWIAITAHGWMGDAGLRVGFGDDCAAAGGLLGWDDGAPRFLGDALADPCTGLIAAVVALEARRAGQGGLLDVSLGGSAAWIAGRLAEREP</sequence>
<dbReference type="EMBL" id="JACIIZ010000011">
    <property type="protein sequence ID" value="MBB6253363.1"/>
    <property type="molecule type" value="Genomic_DNA"/>
</dbReference>
<comment type="caution">
    <text evidence="1">The sequence shown here is derived from an EMBL/GenBank/DDBJ whole genome shotgun (WGS) entry which is preliminary data.</text>
</comment>
<dbReference type="Pfam" id="PF02515">
    <property type="entry name" value="CoA_transf_3"/>
    <property type="match status" value="1"/>
</dbReference>
<name>A0A7X0EE10_9PROT</name>
<dbReference type="PANTHER" id="PTHR48228">
    <property type="entry name" value="SUCCINYL-COA--D-CITRAMALATE COA-TRANSFERASE"/>
    <property type="match status" value="1"/>
</dbReference>
<dbReference type="InterPro" id="IPR003673">
    <property type="entry name" value="CoA-Trfase_fam_III"/>
</dbReference>
<dbReference type="RefSeq" id="WP_184803742.1">
    <property type="nucleotide sequence ID" value="NZ_JACIIZ010000011.1"/>
</dbReference>